<comment type="similarity">
    <text evidence="1">Belongs to the LysR transcriptional regulatory family.</text>
</comment>
<dbReference type="InterPro" id="IPR050176">
    <property type="entry name" value="LTTR"/>
</dbReference>
<organism evidence="6 7">
    <name type="scientific">Rhizobium rosettiformans W3</name>
    <dbReference type="NCBI Taxonomy" id="538378"/>
    <lineage>
        <taxon>Bacteria</taxon>
        <taxon>Pseudomonadati</taxon>
        <taxon>Pseudomonadota</taxon>
        <taxon>Alphaproteobacteria</taxon>
        <taxon>Hyphomicrobiales</taxon>
        <taxon>Rhizobiaceae</taxon>
        <taxon>Rhizobium/Agrobacterium group</taxon>
        <taxon>Rhizobium</taxon>
    </lineage>
</organism>
<evidence type="ECO:0000256" key="4">
    <source>
        <dbReference type="ARBA" id="ARBA00023163"/>
    </source>
</evidence>
<dbReference type="InterPro" id="IPR036390">
    <property type="entry name" value="WH_DNA-bd_sf"/>
</dbReference>
<evidence type="ECO:0000313" key="7">
    <source>
        <dbReference type="Proteomes" id="UP000307378"/>
    </source>
</evidence>
<accession>A0A4S8PRF5</accession>
<sequence>MKDIAWDAYQLFLAVARQGGLTAAAETTGLSAATLGRRMVELEQALGRELFFRSQTGYRLTSDGSQLLEHLVELEAGSRRVEEWRRGTVGQSLVRISLGTWIAWLLCQNMSLIRTARDEFRIDLNVAEQRARLSHRETDIGIRAFEPEEPNLAAMPAGEVAYAAYKARNREWMGPEPWVAVDDENAVSAYLRWPRQQAADRVAVTVNRPRSLRDLIRAGAGVGVLPCFVGDLDPTLERVGDEVSELRHRQWIVMNNDDRHRSDIRAVADRLSKLLKSHRDILAGKRPSTSG</sequence>
<dbReference type="EMBL" id="STGU01000010">
    <property type="protein sequence ID" value="THV33833.1"/>
    <property type="molecule type" value="Genomic_DNA"/>
</dbReference>
<dbReference type="InterPro" id="IPR000847">
    <property type="entry name" value="LysR_HTH_N"/>
</dbReference>
<reference evidence="6 7" key="1">
    <citation type="submission" date="2019-04" db="EMBL/GenBank/DDBJ databases">
        <title>genome sequence of strain W3.</title>
        <authorList>
            <person name="Gao J."/>
            <person name="Sun J."/>
        </authorList>
    </citation>
    <scope>NUCLEOTIDE SEQUENCE [LARGE SCALE GENOMIC DNA]</scope>
    <source>
        <strain evidence="6 7">W3</strain>
    </source>
</reference>
<evidence type="ECO:0000313" key="6">
    <source>
        <dbReference type="EMBL" id="THV33833.1"/>
    </source>
</evidence>
<dbReference type="PANTHER" id="PTHR30579:SF3">
    <property type="entry name" value="TRANSCRIPTIONAL REGULATORY PROTEIN"/>
    <property type="match status" value="1"/>
</dbReference>
<dbReference type="Gene3D" id="1.10.10.10">
    <property type="entry name" value="Winged helix-like DNA-binding domain superfamily/Winged helix DNA-binding domain"/>
    <property type="match status" value="1"/>
</dbReference>
<dbReference type="PROSITE" id="PS50931">
    <property type="entry name" value="HTH_LYSR"/>
    <property type="match status" value="1"/>
</dbReference>
<keyword evidence="2" id="KW-0805">Transcription regulation</keyword>
<dbReference type="AlphaFoldDB" id="A0A4S8PRF5"/>
<name>A0A4S8PRF5_9HYPH</name>
<keyword evidence="4" id="KW-0804">Transcription</keyword>
<evidence type="ECO:0000256" key="3">
    <source>
        <dbReference type="ARBA" id="ARBA00023125"/>
    </source>
</evidence>
<comment type="caution">
    <text evidence="6">The sequence shown here is derived from an EMBL/GenBank/DDBJ whole genome shotgun (WGS) entry which is preliminary data.</text>
</comment>
<keyword evidence="3" id="KW-0238">DNA-binding</keyword>
<dbReference type="Proteomes" id="UP000307378">
    <property type="component" value="Unassembled WGS sequence"/>
</dbReference>
<dbReference type="Gene3D" id="3.40.190.290">
    <property type="match status" value="1"/>
</dbReference>
<dbReference type="SUPFAM" id="SSF46785">
    <property type="entry name" value="Winged helix' DNA-binding domain"/>
    <property type="match status" value="1"/>
</dbReference>
<evidence type="ECO:0000256" key="2">
    <source>
        <dbReference type="ARBA" id="ARBA00023015"/>
    </source>
</evidence>
<dbReference type="Pfam" id="PF00126">
    <property type="entry name" value="HTH_1"/>
    <property type="match status" value="1"/>
</dbReference>
<dbReference type="PANTHER" id="PTHR30579">
    <property type="entry name" value="TRANSCRIPTIONAL REGULATOR"/>
    <property type="match status" value="1"/>
</dbReference>
<dbReference type="GO" id="GO:0003677">
    <property type="term" value="F:DNA binding"/>
    <property type="evidence" value="ECO:0007669"/>
    <property type="project" value="UniProtKB-KW"/>
</dbReference>
<dbReference type="InterPro" id="IPR036388">
    <property type="entry name" value="WH-like_DNA-bd_sf"/>
</dbReference>
<evidence type="ECO:0000259" key="5">
    <source>
        <dbReference type="PROSITE" id="PS50931"/>
    </source>
</evidence>
<gene>
    <name evidence="6" type="ORF">FAA86_17585</name>
</gene>
<dbReference type="InterPro" id="IPR005119">
    <property type="entry name" value="LysR_subst-bd"/>
</dbReference>
<evidence type="ECO:0000256" key="1">
    <source>
        <dbReference type="ARBA" id="ARBA00009437"/>
    </source>
</evidence>
<dbReference type="SUPFAM" id="SSF53850">
    <property type="entry name" value="Periplasmic binding protein-like II"/>
    <property type="match status" value="1"/>
</dbReference>
<dbReference type="RefSeq" id="WP_136542445.1">
    <property type="nucleotide sequence ID" value="NZ_STGU01000010.1"/>
</dbReference>
<dbReference type="GO" id="GO:0003700">
    <property type="term" value="F:DNA-binding transcription factor activity"/>
    <property type="evidence" value="ECO:0007669"/>
    <property type="project" value="InterPro"/>
</dbReference>
<feature type="domain" description="HTH lysR-type" evidence="5">
    <location>
        <begin position="10"/>
        <end position="61"/>
    </location>
</feature>
<dbReference type="Pfam" id="PF03466">
    <property type="entry name" value="LysR_substrate"/>
    <property type="match status" value="1"/>
</dbReference>
<protein>
    <submittedName>
        <fullName evidence="6">LysR family transcriptional regulator</fullName>
    </submittedName>
</protein>
<proteinExistence type="inferred from homology"/>